<organism evidence="1">
    <name type="scientific">Anguilla anguilla</name>
    <name type="common">European freshwater eel</name>
    <name type="synonym">Muraena anguilla</name>
    <dbReference type="NCBI Taxonomy" id="7936"/>
    <lineage>
        <taxon>Eukaryota</taxon>
        <taxon>Metazoa</taxon>
        <taxon>Chordata</taxon>
        <taxon>Craniata</taxon>
        <taxon>Vertebrata</taxon>
        <taxon>Euteleostomi</taxon>
        <taxon>Actinopterygii</taxon>
        <taxon>Neopterygii</taxon>
        <taxon>Teleostei</taxon>
        <taxon>Anguilliformes</taxon>
        <taxon>Anguillidae</taxon>
        <taxon>Anguilla</taxon>
    </lineage>
</organism>
<accession>A0A0E9RZS4</accession>
<name>A0A0E9RZS4_ANGAN</name>
<reference evidence="1" key="1">
    <citation type="submission" date="2014-11" db="EMBL/GenBank/DDBJ databases">
        <authorList>
            <person name="Amaro Gonzalez C."/>
        </authorList>
    </citation>
    <scope>NUCLEOTIDE SEQUENCE</scope>
</reference>
<proteinExistence type="predicted"/>
<reference evidence="1" key="2">
    <citation type="journal article" date="2015" name="Fish Shellfish Immunol.">
        <title>Early steps in the European eel (Anguilla anguilla)-Vibrio vulnificus interaction in the gills: Role of the RtxA13 toxin.</title>
        <authorList>
            <person name="Callol A."/>
            <person name="Pajuelo D."/>
            <person name="Ebbesson L."/>
            <person name="Teles M."/>
            <person name="MacKenzie S."/>
            <person name="Amaro C."/>
        </authorList>
    </citation>
    <scope>NUCLEOTIDE SEQUENCE</scope>
</reference>
<dbReference type="EMBL" id="GBXM01074829">
    <property type="protein sequence ID" value="JAH33748.1"/>
    <property type="molecule type" value="Transcribed_RNA"/>
</dbReference>
<evidence type="ECO:0000313" key="1">
    <source>
        <dbReference type="EMBL" id="JAH33748.1"/>
    </source>
</evidence>
<dbReference type="AlphaFoldDB" id="A0A0E9RZS4"/>
<protein>
    <submittedName>
        <fullName evidence="1">Uncharacterized protein</fullName>
    </submittedName>
</protein>
<sequence length="25" mass="2782">MHPTFILEKPMPNEASLLPCGQVTK</sequence>